<dbReference type="RefSeq" id="WP_256966246.1">
    <property type="nucleotide sequence ID" value="NZ_JAGJBZ010000001.1"/>
</dbReference>
<keyword evidence="1" id="KW-0285">Flavoprotein</keyword>
<name>A0ABU4L377_9ACTN</name>
<dbReference type="Gene3D" id="1.20.140.10">
    <property type="entry name" value="Butyryl-CoA Dehydrogenase, subunit A, domain 3"/>
    <property type="match status" value="1"/>
</dbReference>
<dbReference type="InterPro" id="IPR036250">
    <property type="entry name" value="AcylCo_DH-like_C"/>
</dbReference>
<organism evidence="3 4">
    <name type="scientific">Streptomyces griseiscabiei</name>
    <dbReference type="NCBI Taxonomy" id="2993540"/>
    <lineage>
        <taxon>Bacteria</taxon>
        <taxon>Bacillati</taxon>
        <taxon>Actinomycetota</taxon>
        <taxon>Actinomycetes</taxon>
        <taxon>Kitasatosporales</taxon>
        <taxon>Streptomycetaceae</taxon>
        <taxon>Streptomyces</taxon>
    </lineage>
</organism>
<evidence type="ECO:0000313" key="3">
    <source>
        <dbReference type="EMBL" id="MDX2910177.1"/>
    </source>
</evidence>
<gene>
    <name evidence="3" type="ORF">PV517_15870</name>
</gene>
<protein>
    <submittedName>
        <fullName evidence="3">Acyl-CoA dehydrogenase family protein</fullName>
    </submittedName>
</protein>
<feature type="domain" description="Acyl-CoA dehydrogenase/oxidase C-terminal" evidence="2">
    <location>
        <begin position="12"/>
        <end position="58"/>
    </location>
</feature>
<dbReference type="SUPFAM" id="SSF47203">
    <property type="entry name" value="Acyl-CoA dehydrogenase C-terminal domain-like"/>
    <property type="match status" value="1"/>
</dbReference>
<comment type="caution">
    <text evidence="3">The sequence shown here is derived from an EMBL/GenBank/DDBJ whole genome shotgun (WGS) entry which is preliminary data.</text>
</comment>
<dbReference type="EMBL" id="JARAVY010000005">
    <property type="protein sequence ID" value="MDX2910177.1"/>
    <property type="molecule type" value="Genomic_DNA"/>
</dbReference>
<dbReference type="InterPro" id="IPR009075">
    <property type="entry name" value="AcylCo_DH/oxidase_C"/>
</dbReference>
<keyword evidence="4" id="KW-1185">Reference proteome</keyword>
<reference evidence="3 4" key="1">
    <citation type="journal article" date="2023" name="Microb. Genom.">
        <title>Mesoterricola silvestris gen. nov., sp. nov., Mesoterricola sediminis sp. nov., Geothrix oryzae sp. nov., Geothrix edaphica sp. nov., Geothrix rubra sp. nov., and Geothrix limicola sp. nov., six novel members of Acidobacteriota isolated from soils.</title>
        <authorList>
            <person name="Weisberg A.J."/>
            <person name="Pearce E."/>
            <person name="Kramer C.G."/>
            <person name="Chang J.H."/>
            <person name="Clarke C.R."/>
        </authorList>
    </citation>
    <scope>NUCLEOTIDE SEQUENCE [LARGE SCALE GENOMIC DNA]</scope>
    <source>
        <strain evidence="3 4">NRRL_B-2795</strain>
    </source>
</reference>
<evidence type="ECO:0000259" key="2">
    <source>
        <dbReference type="Pfam" id="PF00441"/>
    </source>
</evidence>
<evidence type="ECO:0000256" key="1">
    <source>
        <dbReference type="ARBA" id="ARBA00022630"/>
    </source>
</evidence>
<proteinExistence type="predicted"/>
<evidence type="ECO:0000313" key="4">
    <source>
        <dbReference type="Proteomes" id="UP001271723"/>
    </source>
</evidence>
<dbReference type="Pfam" id="PF00441">
    <property type="entry name" value="Acyl-CoA_dh_1"/>
    <property type="match status" value="1"/>
</dbReference>
<sequence length="94" mass="10411">MDFSFSPRLADLEESAVDRAVRIVGGRGHLRDNPVERLHRVARVDRIRMGTSEVGRLFRADEIDKRDLSGLPRFSTASGELPGVHGPFVEGAAR</sequence>
<dbReference type="Proteomes" id="UP001271723">
    <property type="component" value="Unassembled WGS sequence"/>
</dbReference>
<accession>A0ABU4L377</accession>